<sequence length="152" mass="17671">MDIKTFADLIDWTRQLHDHLAKCLSHGAEKHRQEGAKLLLEYLSDHEAKIAKMVESFEEKADTKAMHTYVYDYLSHKPIDISESCNMAFESLDYDSICMEVFNFHEQVMDLYRTLMGKAETNAVRELLESLLAMEKHEAMRLASQTGRMHDL</sequence>
<dbReference type="EMBL" id="JAUUUU010000001">
    <property type="protein sequence ID" value="MDP1519652.1"/>
    <property type="molecule type" value="Genomic_DNA"/>
</dbReference>
<dbReference type="AlphaFoldDB" id="A0AAW8B117"/>
<reference evidence="1" key="2">
    <citation type="submission" date="2023-08" db="EMBL/GenBank/DDBJ databases">
        <authorList>
            <person name="Luo J."/>
        </authorList>
    </citation>
    <scope>NUCLEOTIDE SEQUENCE</scope>
    <source>
        <strain evidence="1">DSM 25064</strain>
    </source>
</reference>
<proteinExistence type="predicted"/>
<evidence type="ECO:0000313" key="1">
    <source>
        <dbReference type="EMBL" id="MDP1519652.1"/>
    </source>
</evidence>
<dbReference type="InterPro" id="IPR012347">
    <property type="entry name" value="Ferritin-like"/>
</dbReference>
<name>A0AAW8B117_9GAMM</name>
<dbReference type="Gene3D" id="1.20.1260.10">
    <property type="match status" value="1"/>
</dbReference>
<dbReference type="RefSeq" id="WP_305169163.1">
    <property type="nucleotide sequence ID" value="NZ_JAUUUU010000001.1"/>
</dbReference>
<evidence type="ECO:0008006" key="3">
    <source>
        <dbReference type="Google" id="ProtNLM"/>
    </source>
</evidence>
<dbReference type="Proteomes" id="UP001178354">
    <property type="component" value="Unassembled WGS sequence"/>
</dbReference>
<protein>
    <recommendedName>
        <fullName evidence="3">ATPase</fullName>
    </recommendedName>
</protein>
<organism evidence="1 2">
    <name type="scientific">Porticoccus litoralis</name>
    <dbReference type="NCBI Taxonomy" id="434086"/>
    <lineage>
        <taxon>Bacteria</taxon>
        <taxon>Pseudomonadati</taxon>
        <taxon>Pseudomonadota</taxon>
        <taxon>Gammaproteobacteria</taxon>
        <taxon>Cellvibrionales</taxon>
        <taxon>Porticoccaceae</taxon>
        <taxon>Porticoccus</taxon>
    </lineage>
</organism>
<accession>A0AAW8B117</accession>
<evidence type="ECO:0000313" key="2">
    <source>
        <dbReference type="Proteomes" id="UP001178354"/>
    </source>
</evidence>
<gene>
    <name evidence="1" type="ORF">Q8A57_01550</name>
</gene>
<keyword evidence="2" id="KW-1185">Reference proteome</keyword>
<comment type="caution">
    <text evidence="1">The sequence shown here is derived from an EMBL/GenBank/DDBJ whole genome shotgun (WGS) entry which is preliminary data.</text>
</comment>
<reference evidence="1" key="1">
    <citation type="journal article" date="2010" name="Int. J. Syst. Evol. Microbiol.">
        <title>Porticoccus litoralis gen. nov., sp. nov., a gammaproteobacterium isolated from the Yellow Sea.</title>
        <authorList>
            <person name="Oh H.M."/>
            <person name="Kim H."/>
            <person name="Kim K.M."/>
            <person name="Min G.S."/>
            <person name="Cho J.C."/>
        </authorList>
    </citation>
    <scope>NUCLEOTIDE SEQUENCE</scope>
    <source>
        <strain evidence="1">DSM 25064</strain>
    </source>
</reference>